<name>A0A8J9SK04_PHATR</name>
<dbReference type="InterPro" id="IPR032675">
    <property type="entry name" value="LRR_dom_sf"/>
</dbReference>
<dbReference type="AlphaFoldDB" id="A0A8J9SK04"/>
<dbReference type="EMBL" id="OU594950">
    <property type="protein sequence ID" value="CAG9294735.1"/>
    <property type="molecule type" value="Genomic_DNA"/>
</dbReference>
<proteinExistence type="predicted"/>
<dbReference type="Gene3D" id="3.80.10.10">
    <property type="entry name" value="Ribonuclease Inhibitor"/>
    <property type="match status" value="1"/>
</dbReference>
<organism evidence="1">
    <name type="scientific">Phaeodactylum tricornutum</name>
    <name type="common">Diatom</name>
    <dbReference type="NCBI Taxonomy" id="2850"/>
    <lineage>
        <taxon>Eukaryota</taxon>
        <taxon>Sar</taxon>
        <taxon>Stramenopiles</taxon>
        <taxon>Ochrophyta</taxon>
        <taxon>Bacillariophyta</taxon>
        <taxon>Bacillariophyceae</taxon>
        <taxon>Bacillariophycidae</taxon>
        <taxon>Naviculales</taxon>
        <taxon>Phaeodactylaceae</taxon>
        <taxon>Phaeodactylum</taxon>
    </lineage>
</organism>
<sequence>MPHNGKNTAIEEDLRQGCPTTTASAVEDEPEGLLFWLGHTDTNIQTAFVSSLPLPVPSDCNSLVRRGGSDPHFRSHLTLTCSFRKVDSGSSSTESPNAKGPAESKSDISWTLYINAATNVTSTVERFVSRFLLRIQLQSIRFLQPTRILVHNTHGGELCLGPSVWQAFLETLSPNHYRNHTNHSTDTKSSISTINLELVNLNLSPLHCDILSRADLRRIHLSLRLCFVQDTHRALLRAVASNGSTDASQVRGLRGLTLSDVIFGSSDYKIALWDALGSSTFLRHFQPCPVANPHDHDYYQAMLKALTQQNTALQTLNLSHHVMSDATWTQLCQYTLASHPTLKSLDVRGCLVSPEIAFATLYENNNGSGVKTPLQKNGDSQSSDAMPTVPRTRVLLELVRTNPRIRHIRYSNDGAHADNDVPPSHLRSTLETALCHNRYRDAVSTFLDASRDGSKLSLLPNALAKMQTEPDCMAAASLSYTLLSQTIDILRL</sequence>
<reference evidence="1" key="1">
    <citation type="submission" date="2022-02" db="EMBL/GenBank/DDBJ databases">
        <authorList>
            <person name="Giguere J D."/>
        </authorList>
    </citation>
    <scope>NUCLEOTIDE SEQUENCE</scope>
    <source>
        <strain evidence="1">CCAP 1055/1</strain>
    </source>
</reference>
<dbReference type="SUPFAM" id="SSF52047">
    <property type="entry name" value="RNI-like"/>
    <property type="match status" value="1"/>
</dbReference>
<protein>
    <submittedName>
        <fullName evidence="1">Uncharacterized protein</fullName>
    </submittedName>
</protein>
<evidence type="ECO:0000313" key="1">
    <source>
        <dbReference type="EMBL" id="CAG9294735.1"/>
    </source>
</evidence>
<gene>
    <name evidence="1" type="ORF">PTTT1_LOCUS55660</name>
</gene>
<dbReference type="Proteomes" id="UP000836788">
    <property type="component" value="Chromosome 9"/>
</dbReference>
<accession>A0A8J9SK04</accession>